<dbReference type="InterPro" id="IPR025297">
    <property type="entry name" value="DUF4159"/>
</dbReference>
<dbReference type="AlphaFoldDB" id="A0A9X0QY46"/>
<dbReference type="PANTHER" id="PTHR37464:SF1">
    <property type="entry name" value="BLL2463 PROTEIN"/>
    <property type="match status" value="1"/>
</dbReference>
<dbReference type="SUPFAM" id="SSF52317">
    <property type="entry name" value="Class I glutamine amidotransferase-like"/>
    <property type="match status" value="1"/>
</dbReference>
<comment type="caution">
    <text evidence="4">The sequence shown here is derived from an EMBL/GenBank/DDBJ whole genome shotgun (WGS) entry which is preliminary data.</text>
</comment>
<feature type="domain" description="Aerotolerance regulator N-terminal" evidence="2">
    <location>
        <begin position="8"/>
        <end position="81"/>
    </location>
</feature>
<evidence type="ECO:0000259" key="3">
    <source>
        <dbReference type="Pfam" id="PF13709"/>
    </source>
</evidence>
<dbReference type="Proteomes" id="UP000600101">
    <property type="component" value="Unassembled WGS sequence"/>
</dbReference>
<accession>A0A9X0QY46</accession>
<dbReference type="NCBIfam" id="TIGR02226">
    <property type="entry name" value="two_anch"/>
    <property type="match status" value="1"/>
</dbReference>
<feature type="domain" description="DUF4159" evidence="3">
    <location>
        <begin position="681"/>
        <end position="886"/>
    </location>
</feature>
<dbReference type="Gene3D" id="3.40.50.880">
    <property type="match status" value="1"/>
</dbReference>
<dbReference type="CDD" id="cd03143">
    <property type="entry name" value="A4_beta-galactosidase_middle_domain"/>
    <property type="match status" value="1"/>
</dbReference>
<evidence type="ECO:0000259" key="2">
    <source>
        <dbReference type="Pfam" id="PF07584"/>
    </source>
</evidence>
<keyword evidence="1" id="KW-0812">Transmembrane</keyword>
<name>A0A9X0QY46_9PROT</name>
<feature type="transmembrane region" description="Helical" evidence="1">
    <location>
        <begin position="61"/>
        <end position="79"/>
    </location>
</feature>
<organism evidence="4 5">
    <name type="scientific">Siccirubricoccus deserti</name>
    <dbReference type="NCBI Taxonomy" id="2013562"/>
    <lineage>
        <taxon>Bacteria</taxon>
        <taxon>Pseudomonadati</taxon>
        <taxon>Pseudomonadota</taxon>
        <taxon>Alphaproteobacteria</taxon>
        <taxon>Acetobacterales</taxon>
        <taxon>Roseomonadaceae</taxon>
        <taxon>Siccirubricoccus</taxon>
    </lineage>
</organism>
<proteinExistence type="predicted"/>
<dbReference type="RefSeq" id="WP_186770752.1">
    <property type="nucleotide sequence ID" value="NZ_JACOMF010000011.1"/>
</dbReference>
<evidence type="ECO:0000256" key="1">
    <source>
        <dbReference type="SAM" id="Phobius"/>
    </source>
</evidence>
<dbReference type="EMBL" id="JACOMF010000011">
    <property type="protein sequence ID" value="MBC4015979.1"/>
    <property type="molecule type" value="Genomic_DNA"/>
</dbReference>
<keyword evidence="1" id="KW-1133">Transmembrane helix</keyword>
<evidence type="ECO:0000313" key="4">
    <source>
        <dbReference type="EMBL" id="MBC4015979.1"/>
    </source>
</evidence>
<dbReference type="InterPro" id="IPR029062">
    <property type="entry name" value="Class_I_gatase-like"/>
</dbReference>
<evidence type="ECO:0000313" key="5">
    <source>
        <dbReference type="Proteomes" id="UP000600101"/>
    </source>
</evidence>
<dbReference type="InterPro" id="IPR011933">
    <property type="entry name" value="Double_TM_dom"/>
</dbReference>
<dbReference type="InterPro" id="IPR024163">
    <property type="entry name" value="Aerotolerance_reg_N"/>
</dbReference>
<gene>
    <name evidence="4" type="ORF">H7965_11660</name>
</gene>
<protein>
    <submittedName>
        <fullName evidence="4">DUF4159 domain-containing protein</fullName>
    </submittedName>
</protein>
<sequence length="906" mass="95280">MLNLGPLAFAAPWLLLALAALPALWWLLRVTPPAPRRIAFPAIRLLRDLPTGEETPARTPWWLLLLRLLAAALVVLGLARPVLGPGGGAGGEGSLLLVVDDGWAAAADWPARMAAASATLERAAREGRRAALLPTAPAETGDAPRLIGPMPAEDLRARLAALRPKPWPPDRAAALAAFAAWHAGNPGPLTTLLVSDGVAHGPEAGRLPAALAAAGRLSVALAEARPHRLLPPPVAEADRLRIRVQQVPIGMATEAGVLARTGDGRALARADVPIPADAASGEATLELPLELRNQVVRLEIEGETGAGGVVLLDERFRRRPVGLLPGAEDSADAPLIGELFYLDRALAPFTELRRAPLDRLLSRPIAVLALADRPVPEGPEREALTRWVEQGGTLLRFAGPRLAEHPDPLLPVPLRAERQLGGALSWEQPQRLAPFPETSPFAGLPIPAEVTVERQVLAEPSPQLTERSWARLADGTPLVTAEARGAGRVVLFHVTANAEWSNLPLSGLFVQMLRRIVALSAGIQGAEGEAPLAPLETLDGFGRLGAAPPAAAAIPAAQIDATAPSPRHPPGWYGTPGQDATAAAYRRALNLGGAVPAPEAAPPPPAGAAIIGIGGIPAERDLGPWLLAAALLLLALDLLIGLRLRGLLRPGFAALALLLSAQPSLAQTAQAQSTDPALATRLAYVVTGDGTLDETLRMGLVGLSEFVNRRTAAALADPAAVTPGQDDLSFFPLLYWCVTPEAPQPDNAMVAALNSFMRNGGIILFDTRDEGSGEGFAPGARAALRRVTRDLAIPPLAPLAEDHVLKRSFYLLPDLPGRFAGGRVWVARDQDRANDSVSPVIIGGHDWASAWAIDARGNNPFAAIPGGDRQRTLAYRFGVNLVMYALTGNYKGDQVHVPAILERLGN</sequence>
<keyword evidence="5" id="KW-1185">Reference proteome</keyword>
<keyword evidence="1" id="KW-0472">Membrane</keyword>
<dbReference type="PANTHER" id="PTHR37464">
    <property type="entry name" value="BLL2463 PROTEIN"/>
    <property type="match status" value="1"/>
</dbReference>
<dbReference type="Gene3D" id="3.40.50.12140">
    <property type="entry name" value="Domain of unknown function DUF4159"/>
    <property type="match status" value="1"/>
</dbReference>
<reference evidence="4" key="1">
    <citation type="submission" date="2020-08" db="EMBL/GenBank/DDBJ databases">
        <authorList>
            <person name="Hu Y."/>
            <person name="Nguyen S.V."/>
            <person name="Li F."/>
            <person name="Fanning S."/>
        </authorList>
    </citation>
    <scope>NUCLEOTIDE SEQUENCE</scope>
    <source>
        <strain evidence="4">SYSU D8009</strain>
    </source>
</reference>
<feature type="transmembrane region" description="Helical" evidence="1">
    <location>
        <begin position="6"/>
        <end position="28"/>
    </location>
</feature>
<dbReference type="Pfam" id="PF07584">
    <property type="entry name" value="BatA"/>
    <property type="match status" value="1"/>
</dbReference>
<dbReference type="Pfam" id="PF13709">
    <property type="entry name" value="DUF4159"/>
    <property type="match status" value="1"/>
</dbReference>